<keyword evidence="3" id="KW-1185">Reference proteome</keyword>
<dbReference type="Proteomes" id="UP000481861">
    <property type="component" value="Unassembled WGS sequence"/>
</dbReference>
<feature type="region of interest" description="Disordered" evidence="1">
    <location>
        <begin position="1"/>
        <end position="106"/>
    </location>
</feature>
<evidence type="ECO:0000313" key="2">
    <source>
        <dbReference type="EMBL" id="KAF2878262.1"/>
    </source>
</evidence>
<accession>A0A7C8MPC2</accession>
<evidence type="ECO:0000256" key="1">
    <source>
        <dbReference type="SAM" id="MobiDB-lite"/>
    </source>
</evidence>
<dbReference type="OrthoDB" id="3671094at2759"/>
<comment type="caution">
    <text evidence="2">The sequence shown here is derived from an EMBL/GenBank/DDBJ whole genome shotgun (WGS) entry which is preliminary data.</text>
</comment>
<sequence length="370" mass="41100">MRVMLSSPHRFDATAGMYGGGQQRAGDHSFRRGHPIRGDGEARPDQSIFFRQSSSDVHANGHQRAPSQFFPQPGSNMHAGGQQPAQSRFSSQPSSQTGANMHSGGQQMVQSRFSPYASSNMHAGRHQTAQPQLYSRVGAGSDWYHRNPEGYTDLSSGEILARQRALLPPFHPQTHRPMAVARPDHLHLPQPFLPGNLGQRQALQPPLFPPIHAHNRSGQLVEEPFDGRRAMGRDHWSNRAPARINPGPGFYDGRGNWRPPQNIQLVTPNTLRPPPLAGSLSAIAREVRVAAKKPAPQVTQPAPSRTKVLKRSPSIELMKFDDMDLYLEACEKYKEGLKAGWSKDQLLQMIAEIRARPTEEELKKFLEAEG</sequence>
<dbReference type="EMBL" id="JAADJZ010000001">
    <property type="protein sequence ID" value="KAF2878262.1"/>
    <property type="molecule type" value="Genomic_DNA"/>
</dbReference>
<reference evidence="2 3" key="1">
    <citation type="submission" date="2020-01" db="EMBL/GenBank/DDBJ databases">
        <authorList>
            <consortium name="DOE Joint Genome Institute"/>
            <person name="Haridas S."/>
            <person name="Albert R."/>
            <person name="Binder M."/>
            <person name="Bloem J."/>
            <person name="Labutti K."/>
            <person name="Salamov A."/>
            <person name="Andreopoulos B."/>
            <person name="Baker S.E."/>
            <person name="Barry K."/>
            <person name="Bills G."/>
            <person name="Bluhm B.H."/>
            <person name="Cannon C."/>
            <person name="Castanera R."/>
            <person name="Culley D.E."/>
            <person name="Daum C."/>
            <person name="Ezra D."/>
            <person name="Gonzalez J.B."/>
            <person name="Henrissat B."/>
            <person name="Kuo A."/>
            <person name="Liang C."/>
            <person name="Lipzen A."/>
            <person name="Lutzoni F."/>
            <person name="Magnuson J."/>
            <person name="Mondo S."/>
            <person name="Nolan M."/>
            <person name="Ohm R."/>
            <person name="Pangilinan J."/>
            <person name="Park H.-J.H."/>
            <person name="Ramirez L."/>
            <person name="Alfaro M."/>
            <person name="Sun H."/>
            <person name="Tritt A."/>
            <person name="Yoshinaga Y."/>
            <person name="Zwiers L.-H.L."/>
            <person name="Turgeon B.G."/>
            <person name="Goodwin S.B."/>
            <person name="Spatafora J.W."/>
            <person name="Crous P.W."/>
            <person name="Grigoriev I.V."/>
        </authorList>
    </citation>
    <scope>NUCLEOTIDE SEQUENCE [LARGE SCALE GENOMIC DNA]</scope>
    <source>
        <strain evidence="2 3">CBS 611.86</strain>
    </source>
</reference>
<organism evidence="2 3">
    <name type="scientific">Massariosphaeria phaeospora</name>
    <dbReference type="NCBI Taxonomy" id="100035"/>
    <lineage>
        <taxon>Eukaryota</taxon>
        <taxon>Fungi</taxon>
        <taxon>Dikarya</taxon>
        <taxon>Ascomycota</taxon>
        <taxon>Pezizomycotina</taxon>
        <taxon>Dothideomycetes</taxon>
        <taxon>Pleosporomycetidae</taxon>
        <taxon>Pleosporales</taxon>
        <taxon>Pleosporales incertae sedis</taxon>
        <taxon>Massariosphaeria</taxon>
    </lineage>
</organism>
<feature type="compositionally biased region" description="Polar residues" evidence="1">
    <location>
        <begin position="83"/>
        <end position="106"/>
    </location>
</feature>
<dbReference type="AlphaFoldDB" id="A0A7C8MPC2"/>
<evidence type="ECO:0000313" key="3">
    <source>
        <dbReference type="Proteomes" id="UP000481861"/>
    </source>
</evidence>
<feature type="compositionally biased region" description="Basic and acidic residues" evidence="1">
    <location>
        <begin position="25"/>
        <end position="44"/>
    </location>
</feature>
<name>A0A7C8MPC2_9PLEO</name>
<protein>
    <submittedName>
        <fullName evidence="2">Uncharacterized protein</fullName>
    </submittedName>
</protein>
<proteinExistence type="predicted"/>
<feature type="compositionally biased region" description="Polar residues" evidence="1">
    <location>
        <begin position="65"/>
        <end position="75"/>
    </location>
</feature>
<gene>
    <name evidence="2" type="ORF">BDV95DRAFT_589222</name>
</gene>